<keyword evidence="3" id="KW-1185">Reference proteome</keyword>
<dbReference type="AlphaFoldDB" id="A0A7M2WZW3"/>
<reference evidence="2 3" key="1">
    <citation type="submission" date="2020-10" db="EMBL/GenBank/DDBJ databases">
        <title>Wide distribution of Phycisphaera-like planctomycetes from WD2101 soil group in peatlands and genome analysis of the first cultivated representative.</title>
        <authorList>
            <person name="Dedysh S.N."/>
            <person name="Beletsky A.V."/>
            <person name="Ivanova A."/>
            <person name="Kulichevskaya I.S."/>
            <person name="Suzina N.E."/>
            <person name="Philippov D.A."/>
            <person name="Rakitin A.L."/>
            <person name="Mardanov A.V."/>
            <person name="Ravin N.V."/>
        </authorList>
    </citation>
    <scope>NUCLEOTIDE SEQUENCE [LARGE SCALE GENOMIC DNA]</scope>
    <source>
        <strain evidence="2 3">M1803</strain>
    </source>
</reference>
<protein>
    <recommendedName>
        <fullName evidence="1">RNA polymerase sigma-70 ECF-like HTH domain-containing protein</fullName>
    </recommendedName>
</protein>
<dbReference type="KEGG" id="hbs:IPV69_03155"/>
<proteinExistence type="predicted"/>
<dbReference type="EMBL" id="CP063458">
    <property type="protein sequence ID" value="QOV90381.1"/>
    <property type="molecule type" value="Genomic_DNA"/>
</dbReference>
<organism evidence="2 3">
    <name type="scientific">Humisphaera borealis</name>
    <dbReference type="NCBI Taxonomy" id="2807512"/>
    <lineage>
        <taxon>Bacteria</taxon>
        <taxon>Pseudomonadati</taxon>
        <taxon>Planctomycetota</taxon>
        <taxon>Phycisphaerae</taxon>
        <taxon>Tepidisphaerales</taxon>
        <taxon>Tepidisphaeraceae</taxon>
        <taxon>Humisphaera</taxon>
    </lineage>
</organism>
<name>A0A7M2WZW3_9BACT</name>
<gene>
    <name evidence="2" type="ORF">IPV69_03155</name>
</gene>
<accession>A0A7M2WZW3</accession>
<dbReference type="RefSeq" id="WP_206293462.1">
    <property type="nucleotide sequence ID" value="NZ_CP063458.1"/>
</dbReference>
<evidence type="ECO:0000313" key="2">
    <source>
        <dbReference type="EMBL" id="QOV90381.1"/>
    </source>
</evidence>
<evidence type="ECO:0000313" key="3">
    <source>
        <dbReference type="Proteomes" id="UP000593765"/>
    </source>
</evidence>
<dbReference type="InterPro" id="IPR053812">
    <property type="entry name" value="HTH_Sigma70_ECF-like"/>
</dbReference>
<sequence>MSDVTRILRAIESGDVQAASELLPLVCDELRKLNHRRPGTGSRVEETHAAFAEAQRPLEMAAGRVELR</sequence>
<dbReference type="Pfam" id="PF07638">
    <property type="entry name" value="Sigma70_ECF"/>
    <property type="match status" value="1"/>
</dbReference>
<dbReference type="Proteomes" id="UP000593765">
    <property type="component" value="Chromosome"/>
</dbReference>
<evidence type="ECO:0000259" key="1">
    <source>
        <dbReference type="Pfam" id="PF07638"/>
    </source>
</evidence>
<feature type="domain" description="RNA polymerase sigma-70 ECF-like HTH" evidence="1">
    <location>
        <begin position="1"/>
        <end position="47"/>
    </location>
</feature>